<dbReference type="EMBL" id="CP003155">
    <property type="protein sequence ID" value="AEV29004.1"/>
    <property type="molecule type" value="Genomic_DNA"/>
</dbReference>
<evidence type="ECO:0000313" key="2">
    <source>
        <dbReference type="Proteomes" id="UP000005632"/>
    </source>
</evidence>
<reference evidence="1 2" key="1">
    <citation type="submission" date="2011-11" db="EMBL/GenBank/DDBJ databases">
        <title>Complete sequence of Spirochaeta sp. grapes.</title>
        <authorList>
            <consortium name="US DOE Joint Genome Institute"/>
            <person name="Lucas S."/>
            <person name="Han J."/>
            <person name="Lapidus A."/>
            <person name="Cheng J.-F."/>
            <person name="Goodwin L."/>
            <person name="Pitluck S."/>
            <person name="Peters L."/>
            <person name="Ovchinnikova G."/>
            <person name="Munk A.C."/>
            <person name="Detter J.C."/>
            <person name="Han C."/>
            <person name="Tapia R."/>
            <person name="Land M."/>
            <person name="Hauser L."/>
            <person name="Kyrpides N."/>
            <person name="Ivanova N."/>
            <person name="Pagani I."/>
            <person name="Ritalahtilisa K."/>
            <person name="Loeffler F."/>
            <person name="Woyke T."/>
        </authorList>
    </citation>
    <scope>NUCLEOTIDE SEQUENCE [LARGE SCALE GENOMIC DNA]</scope>
    <source>
        <strain evidence="2">ATCC BAA-1885 / DSM 22778 / Grapes</strain>
    </source>
</reference>
<protein>
    <submittedName>
        <fullName evidence="1">Uncharacterized protein</fullName>
    </submittedName>
</protein>
<proteinExistence type="predicted"/>
<organism evidence="1 2">
    <name type="scientific">Sphaerochaeta pleomorpha (strain ATCC BAA-1885 / DSM 22778 / Grapes)</name>
    <dbReference type="NCBI Taxonomy" id="158190"/>
    <lineage>
        <taxon>Bacteria</taxon>
        <taxon>Pseudomonadati</taxon>
        <taxon>Spirochaetota</taxon>
        <taxon>Spirochaetia</taxon>
        <taxon>Spirochaetales</taxon>
        <taxon>Sphaerochaetaceae</taxon>
        <taxon>Sphaerochaeta</taxon>
    </lineage>
</organism>
<dbReference type="RefSeq" id="WP_014269853.1">
    <property type="nucleotide sequence ID" value="NC_016633.1"/>
</dbReference>
<gene>
    <name evidence="1" type="ordered locus">SpiGrapes_1187</name>
</gene>
<dbReference type="KEGG" id="sgp:SpiGrapes_1187"/>
<keyword evidence="2" id="KW-1185">Reference proteome</keyword>
<name>G8QSP3_SPHPG</name>
<dbReference type="Proteomes" id="UP000005632">
    <property type="component" value="Chromosome"/>
</dbReference>
<dbReference type="AlphaFoldDB" id="G8QSP3"/>
<sequence length="77" mass="8576">MSKVLKLFLFLVLLSLFSFSIFSQGASNLYLHGKVPKTSHVDSSEGGVVISSNNRNFHCEVQSDQNTNTITVKVKTW</sequence>
<evidence type="ECO:0000313" key="1">
    <source>
        <dbReference type="EMBL" id="AEV29004.1"/>
    </source>
</evidence>
<dbReference type="STRING" id="158190.SpiGrapes_1187"/>
<accession>G8QSP3</accession>
<dbReference type="HOGENOM" id="CLU_2636212_0_0_12"/>